<gene>
    <name evidence="1" type="ORF">QE364_003988</name>
</gene>
<organism evidence="1 2">
    <name type="scientific">Nocardioides zeae</name>
    <dbReference type="NCBI Taxonomy" id="1457234"/>
    <lineage>
        <taxon>Bacteria</taxon>
        <taxon>Bacillati</taxon>
        <taxon>Actinomycetota</taxon>
        <taxon>Actinomycetes</taxon>
        <taxon>Propionibacteriales</taxon>
        <taxon>Nocardioidaceae</taxon>
        <taxon>Nocardioides</taxon>
    </lineage>
</organism>
<dbReference type="Proteomes" id="UP001261666">
    <property type="component" value="Unassembled WGS sequence"/>
</dbReference>
<dbReference type="EMBL" id="JAVIZJ010000021">
    <property type="protein sequence ID" value="MDR6212253.1"/>
    <property type="molecule type" value="Genomic_DNA"/>
</dbReference>
<reference evidence="1" key="1">
    <citation type="submission" date="2023-08" db="EMBL/GenBank/DDBJ databases">
        <title>Functional and genomic diversity of the sorghum phyllosphere microbiome.</title>
        <authorList>
            <person name="Shade A."/>
        </authorList>
    </citation>
    <scope>NUCLEOTIDE SEQUENCE</scope>
    <source>
        <strain evidence="1">SORGH_AS_0885</strain>
    </source>
</reference>
<accession>A0ACC6INL0</accession>
<proteinExistence type="predicted"/>
<sequence>MESYRELTTRRTEIGTPMPLESFGMDPMFGLDDWCRHCGTARSDQWGSLVLHSWKRKRMPRGWTTKHGEWLCIDGEAASVVAEAVPDVRLEPVMWHAGNRGPCYQVVPRIDQRRWFSDSAIAGAALRRGHPSPGRRCDACGLFRWFPVELDLLPLDEVPGLEDPVVASPEVYGDGWTYLRHTVYRADLAEVLTDATDGELTFEPAGYPRDPIDPLFL</sequence>
<keyword evidence="2" id="KW-1185">Reference proteome</keyword>
<protein>
    <submittedName>
        <fullName evidence="1">Uncharacterized protein</fullName>
    </submittedName>
</protein>
<evidence type="ECO:0000313" key="1">
    <source>
        <dbReference type="EMBL" id="MDR6212253.1"/>
    </source>
</evidence>
<evidence type="ECO:0000313" key="2">
    <source>
        <dbReference type="Proteomes" id="UP001261666"/>
    </source>
</evidence>
<comment type="caution">
    <text evidence="1">The sequence shown here is derived from an EMBL/GenBank/DDBJ whole genome shotgun (WGS) entry which is preliminary data.</text>
</comment>
<name>A0ACC6INL0_9ACTN</name>